<sequence>MTVPVYDGTSVAAAGVGSAADGRRRLLMAVASTYMATLSAGLALSYSSPALPDIRQKMGISEDDAGWFGSLLMAGGLVGGLLSGQLLNLIGRKRTLFMAAVLFTAGWLCLAFGDFTSLLFAGRLLTGGGIAIACAAAAVFVAEVAPASLRGLLSAGWNFVVALGILLGYVMGKWLDYKWLALACLVPAIITGAASVLCVRESPLWLLQKGHRKEAIEAMQFYRGLRIEDEFYALESSAGNSTGMTLGDVRQPHIYKPFLCSILVLFMQQVSAINILVFFAQDIFQDAGVSLAPDTCTILVGGILSGTFLVATLLADRLGRKPLFIISTALSAVSLSALGLCWHLKGLKAQDFHDKYGWLPLASIVLYFVGYSLGLGPLPFVFLGELTPVKAKGVATGVCVFIYYLAAFLITKVYADLVGLMGTAATYWLYGALLTVTFVLFVVFVPETKGKTLEEIEQLFGNEASPPKLEKVEEIMTCHL</sequence>
<protein>
    <submittedName>
        <fullName evidence="10">Putative transporter major facilitator superfamily</fullName>
    </submittedName>
</protein>
<dbReference type="InterPro" id="IPR003663">
    <property type="entry name" value="Sugar/inositol_transpt"/>
</dbReference>
<feature type="transmembrane region" description="Helical" evidence="8">
    <location>
        <begin position="394"/>
        <end position="415"/>
    </location>
</feature>
<evidence type="ECO:0000256" key="7">
    <source>
        <dbReference type="ARBA" id="ARBA00023136"/>
    </source>
</evidence>
<keyword evidence="3" id="KW-1003">Cell membrane</keyword>
<dbReference type="PANTHER" id="PTHR48021">
    <property type="match status" value="1"/>
</dbReference>
<dbReference type="FunFam" id="1.20.1250.20:FF:000218">
    <property type="entry name" value="facilitated trehalose transporter Tret1"/>
    <property type="match status" value="1"/>
</dbReference>
<dbReference type="AlphaFoldDB" id="A0A023FXL0"/>
<dbReference type="PRINTS" id="PR00171">
    <property type="entry name" value="SUGRTRNSPORT"/>
</dbReference>
<feature type="transmembrane region" description="Helical" evidence="8">
    <location>
        <begin position="125"/>
        <end position="145"/>
    </location>
</feature>
<proteinExistence type="evidence at transcript level"/>
<dbReference type="Gene3D" id="1.20.1250.20">
    <property type="entry name" value="MFS general substrate transporter like domains"/>
    <property type="match status" value="2"/>
</dbReference>
<keyword evidence="4" id="KW-0762">Sugar transport</keyword>
<dbReference type="InterPro" id="IPR020846">
    <property type="entry name" value="MFS_dom"/>
</dbReference>
<dbReference type="PROSITE" id="PS50850">
    <property type="entry name" value="MFS"/>
    <property type="match status" value="1"/>
</dbReference>
<feature type="transmembrane region" description="Helical" evidence="8">
    <location>
        <begin position="427"/>
        <end position="445"/>
    </location>
</feature>
<keyword evidence="5 8" id="KW-0812">Transmembrane</keyword>
<feature type="transmembrane region" description="Helical" evidence="8">
    <location>
        <begin position="291"/>
        <end position="311"/>
    </location>
</feature>
<dbReference type="InterPro" id="IPR036259">
    <property type="entry name" value="MFS_trans_sf"/>
</dbReference>
<name>A0A023FXL0_AMBPA</name>
<comment type="subcellular location">
    <subcellularLocation>
        <location evidence="1">Cell membrane</location>
        <topology evidence="1">Multi-pass membrane protein</topology>
    </subcellularLocation>
</comment>
<organism evidence="10">
    <name type="scientific">Amblyomma parvum</name>
    <name type="common">South American tick</name>
    <dbReference type="NCBI Taxonomy" id="251391"/>
    <lineage>
        <taxon>Eukaryota</taxon>
        <taxon>Metazoa</taxon>
        <taxon>Ecdysozoa</taxon>
        <taxon>Arthropoda</taxon>
        <taxon>Chelicerata</taxon>
        <taxon>Arachnida</taxon>
        <taxon>Acari</taxon>
        <taxon>Parasitiformes</taxon>
        <taxon>Ixodida</taxon>
        <taxon>Ixodoidea</taxon>
        <taxon>Ixodidae</taxon>
        <taxon>Amblyomminae</taxon>
        <taxon>Amblyomma</taxon>
    </lineage>
</organism>
<dbReference type="PANTHER" id="PTHR48021:SF1">
    <property type="entry name" value="GH07001P-RELATED"/>
    <property type="match status" value="1"/>
</dbReference>
<dbReference type="EMBL" id="GBBL01001091">
    <property type="protein sequence ID" value="JAC26229.1"/>
    <property type="molecule type" value="mRNA"/>
</dbReference>
<feature type="transmembrane region" description="Helical" evidence="8">
    <location>
        <begin position="66"/>
        <end position="84"/>
    </location>
</feature>
<evidence type="ECO:0000313" key="10">
    <source>
        <dbReference type="EMBL" id="JAC26229.1"/>
    </source>
</evidence>
<feature type="transmembrane region" description="Helical" evidence="8">
    <location>
        <begin position="26"/>
        <end position="46"/>
    </location>
</feature>
<feature type="transmembrane region" description="Helical" evidence="8">
    <location>
        <begin position="323"/>
        <end position="345"/>
    </location>
</feature>
<evidence type="ECO:0000256" key="1">
    <source>
        <dbReference type="ARBA" id="ARBA00004651"/>
    </source>
</evidence>
<evidence type="ECO:0000256" key="4">
    <source>
        <dbReference type="ARBA" id="ARBA00022597"/>
    </source>
</evidence>
<evidence type="ECO:0000259" key="9">
    <source>
        <dbReference type="PROSITE" id="PS50850"/>
    </source>
</evidence>
<evidence type="ECO:0000256" key="2">
    <source>
        <dbReference type="ARBA" id="ARBA00022448"/>
    </source>
</evidence>
<evidence type="ECO:0000256" key="5">
    <source>
        <dbReference type="ARBA" id="ARBA00022692"/>
    </source>
</evidence>
<evidence type="ECO:0000256" key="8">
    <source>
        <dbReference type="SAM" id="Phobius"/>
    </source>
</evidence>
<feature type="transmembrane region" description="Helical" evidence="8">
    <location>
        <begin position="357"/>
        <end position="382"/>
    </location>
</feature>
<feature type="transmembrane region" description="Helical" evidence="8">
    <location>
        <begin position="177"/>
        <end position="199"/>
    </location>
</feature>
<keyword evidence="6 8" id="KW-1133">Transmembrane helix</keyword>
<keyword evidence="7 8" id="KW-0472">Membrane</keyword>
<dbReference type="InterPro" id="IPR005828">
    <property type="entry name" value="MFS_sugar_transport-like"/>
</dbReference>
<feature type="transmembrane region" description="Helical" evidence="8">
    <location>
        <begin position="96"/>
        <end position="113"/>
    </location>
</feature>
<dbReference type="InterPro" id="IPR050549">
    <property type="entry name" value="MFS_Trehalose_Transporter"/>
</dbReference>
<evidence type="ECO:0000256" key="3">
    <source>
        <dbReference type="ARBA" id="ARBA00022475"/>
    </source>
</evidence>
<evidence type="ECO:0000256" key="6">
    <source>
        <dbReference type="ARBA" id="ARBA00022989"/>
    </source>
</evidence>
<keyword evidence="2" id="KW-0813">Transport</keyword>
<dbReference type="GO" id="GO:0022857">
    <property type="term" value="F:transmembrane transporter activity"/>
    <property type="evidence" value="ECO:0007669"/>
    <property type="project" value="InterPro"/>
</dbReference>
<reference evidence="10" key="1">
    <citation type="submission" date="2014-03" db="EMBL/GenBank/DDBJ databases">
        <title>The sialotranscriptome of Amblyomma triste, Amblyomma parvum and Amblyomma cajennense ticks, uncovered by 454-based RNA-seq.</title>
        <authorList>
            <person name="Garcia G.R."/>
            <person name="Gardinassi L.G."/>
            <person name="Ribeiro J.M."/>
            <person name="Anatrielo E."/>
            <person name="Ferreira B.R."/>
            <person name="Moreira H.N."/>
            <person name="Mafra C."/>
            <person name="Olegario M.M."/>
            <person name="Szabo P.J."/>
            <person name="Miranda-Santos I.K."/>
            <person name="Maruyama S.R."/>
        </authorList>
    </citation>
    <scope>NUCLEOTIDE SEQUENCE</scope>
    <source>
        <strain evidence="10">Araguapaz</strain>
        <tissue evidence="10">Salivary glands</tissue>
    </source>
</reference>
<dbReference type="Pfam" id="PF00083">
    <property type="entry name" value="Sugar_tr"/>
    <property type="match status" value="1"/>
</dbReference>
<feature type="transmembrane region" description="Helical" evidence="8">
    <location>
        <begin position="258"/>
        <end position="279"/>
    </location>
</feature>
<feature type="transmembrane region" description="Helical" evidence="8">
    <location>
        <begin position="152"/>
        <end position="171"/>
    </location>
</feature>
<dbReference type="GO" id="GO:0005886">
    <property type="term" value="C:plasma membrane"/>
    <property type="evidence" value="ECO:0007669"/>
    <property type="project" value="UniProtKB-SubCell"/>
</dbReference>
<accession>A0A023FXL0</accession>
<dbReference type="SUPFAM" id="SSF103473">
    <property type="entry name" value="MFS general substrate transporter"/>
    <property type="match status" value="1"/>
</dbReference>
<feature type="domain" description="Major facilitator superfamily (MFS) profile" evidence="9">
    <location>
        <begin position="25"/>
        <end position="449"/>
    </location>
</feature>